<keyword evidence="2" id="KW-0597">Phosphoprotein</keyword>
<keyword evidence="11" id="KW-1185">Reference proteome</keyword>
<evidence type="ECO:0000313" key="11">
    <source>
        <dbReference type="Proteomes" id="UP000799537"/>
    </source>
</evidence>
<feature type="compositionally biased region" description="Basic and acidic residues" evidence="9">
    <location>
        <begin position="199"/>
        <end position="209"/>
    </location>
</feature>
<dbReference type="GO" id="GO:0046872">
    <property type="term" value="F:metal ion binding"/>
    <property type="evidence" value="ECO:0007669"/>
    <property type="project" value="UniProtKB-KW"/>
</dbReference>
<dbReference type="AlphaFoldDB" id="A0A6A6CWD9"/>
<evidence type="ECO:0000256" key="5">
    <source>
        <dbReference type="ARBA" id="ARBA00022833"/>
    </source>
</evidence>
<proteinExistence type="predicted"/>
<name>A0A6A6CWD9_ZASCE</name>
<keyword evidence="6" id="KW-0238">DNA-binding</keyword>
<evidence type="ECO:0000256" key="3">
    <source>
        <dbReference type="ARBA" id="ARBA00022723"/>
    </source>
</evidence>
<evidence type="ECO:0000313" key="10">
    <source>
        <dbReference type="EMBL" id="KAF2171507.1"/>
    </source>
</evidence>
<feature type="region of interest" description="Disordered" evidence="9">
    <location>
        <begin position="199"/>
        <end position="275"/>
    </location>
</feature>
<keyword evidence="5" id="KW-0862">Zinc</keyword>
<dbReference type="GO" id="GO:0006366">
    <property type="term" value="P:transcription by RNA polymerase II"/>
    <property type="evidence" value="ECO:0007669"/>
    <property type="project" value="InterPro"/>
</dbReference>
<evidence type="ECO:0000256" key="2">
    <source>
        <dbReference type="ARBA" id="ARBA00022553"/>
    </source>
</evidence>
<dbReference type="GO" id="GO:0003677">
    <property type="term" value="F:DNA binding"/>
    <property type="evidence" value="ECO:0007669"/>
    <property type="project" value="UniProtKB-KW"/>
</dbReference>
<dbReference type="GeneID" id="54564947"/>
<keyword evidence="4" id="KW-0677">Repeat</keyword>
<evidence type="ECO:0000256" key="6">
    <source>
        <dbReference type="ARBA" id="ARBA00023125"/>
    </source>
</evidence>
<dbReference type="PROSITE" id="PS00115">
    <property type="entry name" value="RNA_POL_II_REPEAT"/>
    <property type="match status" value="1"/>
</dbReference>
<dbReference type="RefSeq" id="XP_033672396.1">
    <property type="nucleotide sequence ID" value="XM_033811675.1"/>
</dbReference>
<dbReference type="GO" id="GO:0005634">
    <property type="term" value="C:nucleus"/>
    <property type="evidence" value="ECO:0007669"/>
    <property type="project" value="UniProtKB-SubCell"/>
</dbReference>
<organism evidence="10 11">
    <name type="scientific">Zasmidium cellare ATCC 36951</name>
    <dbReference type="NCBI Taxonomy" id="1080233"/>
    <lineage>
        <taxon>Eukaryota</taxon>
        <taxon>Fungi</taxon>
        <taxon>Dikarya</taxon>
        <taxon>Ascomycota</taxon>
        <taxon>Pezizomycotina</taxon>
        <taxon>Dothideomycetes</taxon>
        <taxon>Dothideomycetidae</taxon>
        <taxon>Mycosphaerellales</taxon>
        <taxon>Mycosphaerellaceae</taxon>
        <taxon>Zasmidium</taxon>
    </lineage>
</organism>
<reference evidence="10" key="1">
    <citation type="journal article" date="2020" name="Stud. Mycol.">
        <title>101 Dothideomycetes genomes: a test case for predicting lifestyles and emergence of pathogens.</title>
        <authorList>
            <person name="Haridas S."/>
            <person name="Albert R."/>
            <person name="Binder M."/>
            <person name="Bloem J."/>
            <person name="Labutti K."/>
            <person name="Salamov A."/>
            <person name="Andreopoulos B."/>
            <person name="Baker S."/>
            <person name="Barry K."/>
            <person name="Bills G."/>
            <person name="Bluhm B."/>
            <person name="Cannon C."/>
            <person name="Castanera R."/>
            <person name="Culley D."/>
            <person name="Daum C."/>
            <person name="Ezra D."/>
            <person name="Gonzalez J."/>
            <person name="Henrissat B."/>
            <person name="Kuo A."/>
            <person name="Liang C."/>
            <person name="Lipzen A."/>
            <person name="Lutzoni F."/>
            <person name="Magnuson J."/>
            <person name="Mondo S."/>
            <person name="Nolan M."/>
            <person name="Ohm R."/>
            <person name="Pangilinan J."/>
            <person name="Park H.-J."/>
            <person name="Ramirez L."/>
            <person name="Alfaro M."/>
            <person name="Sun H."/>
            <person name="Tritt A."/>
            <person name="Yoshinaga Y."/>
            <person name="Zwiers L.-H."/>
            <person name="Turgeon B."/>
            <person name="Goodwin S."/>
            <person name="Spatafora J."/>
            <person name="Crous P."/>
            <person name="Grigoriev I."/>
        </authorList>
    </citation>
    <scope>NUCLEOTIDE SEQUENCE</scope>
    <source>
        <strain evidence="10">ATCC 36951</strain>
    </source>
</reference>
<keyword evidence="8" id="KW-0539">Nucleus</keyword>
<dbReference type="Proteomes" id="UP000799537">
    <property type="component" value="Unassembled WGS sequence"/>
</dbReference>
<keyword evidence="3" id="KW-0479">Metal-binding</keyword>
<feature type="compositionally biased region" description="Low complexity" evidence="9">
    <location>
        <begin position="51"/>
        <end position="64"/>
    </location>
</feature>
<dbReference type="InterPro" id="IPR000684">
    <property type="entry name" value="RNA_pol_II_repeat_euk"/>
</dbReference>
<evidence type="ECO:0000256" key="4">
    <source>
        <dbReference type="ARBA" id="ARBA00022737"/>
    </source>
</evidence>
<comment type="subcellular location">
    <subcellularLocation>
        <location evidence="1">Nucleus</location>
    </subcellularLocation>
</comment>
<evidence type="ECO:0000256" key="8">
    <source>
        <dbReference type="ARBA" id="ARBA00023242"/>
    </source>
</evidence>
<dbReference type="EMBL" id="ML993583">
    <property type="protein sequence ID" value="KAF2171507.1"/>
    <property type="molecule type" value="Genomic_DNA"/>
</dbReference>
<keyword evidence="7" id="KW-0804">Transcription</keyword>
<feature type="compositionally biased region" description="Low complexity" evidence="9">
    <location>
        <begin position="19"/>
        <end position="44"/>
    </location>
</feature>
<evidence type="ECO:0000256" key="9">
    <source>
        <dbReference type="SAM" id="MobiDB-lite"/>
    </source>
</evidence>
<sequence length="275" mass="30991">MDSPWEAWDDEWELPPRSPKYSPHSPSYSPTSPKYGPSSPGYIPTSPKYGPTSPDFSPSSSATSNIPEMNLNNPFSLANALQTARSRDGALAQTSESRGSVHDLVDRTISRDDTSQMEDQCWYILGQTLQSSRVFERARSHRKGSVFRVSAPFENPSLRFERHEVSPIAGKKPRRTMIDIPDIHDSPDIPQVKRADTMPYSHDRQHADDVPYYPYPLRPEFRDPGDTRPGFARGEDRSSVLVSPQGQRLQRSGITSYGYESPRLSVPLDRRSVRA</sequence>
<gene>
    <name evidence="10" type="ORF">M409DRAFT_50937</name>
</gene>
<accession>A0A6A6CWD9</accession>
<feature type="compositionally biased region" description="Polar residues" evidence="9">
    <location>
        <begin position="240"/>
        <end position="255"/>
    </location>
</feature>
<feature type="region of interest" description="Disordered" evidence="9">
    <location>
        <begin position="1"/>
        <end position="69"/>
    </location>
</feature>
<evidence type="ECO:0000256" key="1">
    <source>
        <dbReference type="ARBA" id="ARBA00004123"/>
    </source>
</evidence>
<evidence type="ECO:0000256" key="7">
    <source>
        <dbReference type="ARBA" id="ARBA00023163"/>
    </source>
</evidence>
<protein>
    <submittedName>
        <fullName evidence="10">Uncharacterized protein</fullName>
    </submittedName>
</protein>